<keyword evidence="1" id="KW-0175">Coiled coil</keyword>
<evidence type="ECO:0008006" key="5">
    <source>
        <dbReference type="Google" id="ProtNLM"/>
    </source>
</evidence>
<proteinExistence type="predicted"/>
<accession>A0ABP1NI14</accession>
<name>A0ABP1NI14_XYLVO</name>
<keyword evidence="2" id="KW-0732">Signal</keyword>
<reference evidence="3 4" key="1">
    <citation type="submission" date="2024-08" db="EMBL/GenBank/DDBJ databases">
        <authorList>
            <person name="Will J Nash"/>
            <person name="Angela Man"/>
            <person name="Seanna McTaggart"/>
            <person name="Kendall Baker"/>
            <person name="Tom Barker"/>
            <person name="Leah Catchpole"/>
            <person name="Alex Durrant"/>
            <person name="Karim Gharbi"/>
            <person name="Naomi Irish"/>
            <person name="Gemy Kaithakottil"/>
            <person name="Debby Ku"/>
            <person name="Aaliyah Providence"/>
            <person name="Felix Shaw"/>
            <person name="David Swarbreck"/>
            <person name="Chris Watkins"/>
            <person name="Ann M. McCartney"/>
            <person name="Giulio Formenti"/>
            <person name="Alice Mouton"/>
            <person name="Noel Vella"/>
            <person name="Bjorn M von Reumont"/>
            <person name="Adriana Vella"/>
            <person name="Wilfried Haerty"/>
        </authorList>
    </citation>
    <scope>NUCLEOTIDE SEQUENCE [LARGE SCALE GENOMIC DNA]</scope>
</reference>
<dbReference type="EMBL" id="CAXAJV020001290">
    <property type="protein sequence ID" value="CAL7940097.1"/>
    <property type="molecule type" value="Genomic_DNA"/>
</dbReference>
<organism evidence="3 4">
    <name type="scientific">Xylocopa violacea</name>
    <name type="common">Violet carpenter bee</name>
    <name type="synonym">Apis violacea</name>
    <dbReference type="NCBI Taxonomy" id="135666"/>
    <lineage>
        <taxon>Eukaryota</taxon>
        <taxon>Metazoa</taxon>
        <taxon>Ecdysozoa</taxon>
        <taxon>Arthropoda</taxon>
        <taxon>Hexapoda</taxon>
        <taxon>Insecta</taxon>
        <taxon>Pterygota</taxon>
        <taxon>Neoptera</taxon>
        <taxon>Endopterygota</taxon>
        <taxon>Hymenoptera</taxon>
        <taxon>Apocrita</taxon>
        <taxon>Aculeata</taxon>
        <taxon>Apoidea</taxon>
        <taxon>Anthophila</taxon>
        <taxon>Apidae</taxon>
        <taxon>Xylocopa</taxon>
        <taxon>Xylocopa</taxon>
    </lineage>
</organism>
<evidence type="ECO:0000313" key="3">
    <source>
        <dbReference type="EMBL" id="CAL7940097.1"/>
    </source>
</evidence>
<feature type="coiled-coil region" evidence="1">
    <location>
        <begin position="172"/>
        <end position="199"/>
    </location>
</feature>
<gene>
    <name evidence="3" type="ORF">XYLVIOL_LOCUS4310</name>
</gene>
<evidence type="ECO:0000313" key="4">
    <source>
        <dbReference type="Proteomes" id="UP001642520"/>
    </source>
</evidence>
<keyword evidence="4" id="KW-1185">Reference proteome</keyword>
<comment type="caution">
    <text evidence="3">The sequence shown here is derived from an EMBL/GenBank/DDBJ whole genome shotgun (WGS) entry which is preliminary data.</text>
</comment>
<protein>
    <recommendedName>
        <fullName evidence="5">Protein TsetseEP domain-containing protein</fullName>
    </recommendedName>
</protein>
<sequence length="232" mass="25891">MKSFVLFCLLMVVCNAQRFPPTNILQQATKAIQNAKSSVDDIMSEMKRTRNSLATTADNQMYNYWSQSATTIINLKDSRIKDINEKQAQASGKDAQDCLNKVKSNVMTTSTTGMNDLDRCKNTAKQQFQNVLQAFDTAMATGQKLKSDLDRVALECYTSDVFQMANCIFAKVGLANINIREYKQQVAQMERQAESNKNAIVLQQSSCNNEAVSKAREGFTTAIYDAANCLKN</sequence>
<feature type="chain" id="PRO_5046301327" description="Protein TsetseEP domain-containing protein" evidence="2">
    <location>
        <begin position="17"/>
        <end position="232"/>
    </location>
</feature>
<evidence type="ECO:0000256" key="2">
    <source>
        <dbReference type="SAM" id="SignalP"/>
    </source>
</evidence>
<dbReference type="Proteomes" id="UP001642520">
    <property type="component" value="Unassembled WGS sequence"/>
</dbReference>
<evidence type="ECO:0000256" key="1">
    <source>
        <dbReference type="SAM" id="Coils"/>
    </source>
</evidence>
<feature type="signal peptide" evidence="2">
    <location>
        <begin position="1"/>
        <end position="16"/>
    </location>
</feature>